<protein>
    <recommendedName>
        <fullName evidence="6">Transport permease protein</fullName>
    </recommendedName>
</protein>
<evidence type="ECO:0000256" key="4">
    <source>
        <dbReference type="ARBA" id="ARBA00023136"/>
    </source>
</evidence>
<comment type="caution">
    <text evidence="8">The sequence shown here is derived from an EMBL/GenBank/DDBJ whole genome shotgun (WGS) entry which is preliminary data.</text>
</comment>
<dbReference type="InterPro" id="IPR047817">
    <property type="entry name" value="ABC2_TM_bact-type"/>
</dbReference>
<keyword evidence="2 6" id="KW-0812">Transmembrane</keyword>
<dbReference type="GO" id="GO:0046677">
    <property type="term" value="P:response to antibiotic"/>
    <property type="evidence" value="ECO:0007669"/>
    <property type="project" value="UniProtKB-KW"/>
</dbReference>
<comment type="subcellular location">
    <subcellularLocation>
        <location evidence="6">Cell membrane</location>
        <topology evidence="6">Multi-pass membrane protein</topology>
    </subcellularLocation>
    <subcellularLocation>
        <location evidence="1">Membrane</location>
        <topology evidence="1">Multi-pass membrane protein</topology>
    </subcellularLocation>
</comment>
<proteinExistence type="inferred from homology"/>
<feature type="transmembrane region" description="Helical" evidence="6">
    <location>
        <begin position="118"/>
        <end position="143"/>
    </location>
</feature>
<dbReference type="Pfam" id="PF01061">
    <property type="entry name" value="ABC2_membrane"/>
    <property type="match status" value="1"/>
</dbReference>
<dbReference type="PANTHER" id="PTHR43027:SF2">
    <property type="entry name" value="TRANSPORT PERMEASE PROTEIN"/>
    <property type="match status" value="1"/>
</dbReference>
<dbReference type="PANTHER" id="PTHR43027">
    <property type="entry name" value="DOXORUBICIN RESISTANCE ABC TRANSPORTER PERMEASE PROTEIN DRRC-RELATED"/>
    <property type="match status" value="1"/>
</dbReference>
<keyword evidence="9" id="KW-1185">Reference proteome</keyword>
<dbReference type="PRINTS" id="PR00164">
    <property type="entry name" value="ABC2TRNSPORT"/>
</dbReference>
<dbReference type="InterPro" id="IPR013525">
    <property type="entry name" value="ABC2_TM"/>
</dbReference>
<comment type="similarity">
    <text evidence="6">Belongs to the ABC-2 integral membrane protein family.</text>
</comment>
<keyword evidence="6" id="KW-1003">Cell membrane</keyword>
<sequence>MTAVDGTTTARGRRGPRAAPFVRLVRTEARLFLREPMAVLWALVFPPVLLVILGCVPSFRERSADLHGLRVIDLYVPIMVIFVVAMTAVNVLPATITSYREKGILRRLSTTPLPPSRLLLAQVVLNVVLETLVLVLVVAVGRIGFGVALPKQPVAYAIVFACAVLALLALGMVIAAVSPNAKVGNALGMILFFPLMFFAGLWLPVAAMPAVLRRIAEYTPVGAATQALGQAAAGDWPNPVHLLVLVGYAVVFSLVAIRFFRWE</sequence>
<dbReference type="Proteomes" id="UP000612808">
    <property type="component" value="Unassembled WGS sequence"/>
</dbReference>
<feature type="domain" description="ABC transmembrane type-2" evidence="7">
    <location>
        <begin position="37"/>
        <end position="263"/>
    </location>
</feature>
<feature type="transmembrane region" description="Helical" evidence="6">
    <location>
        <begin position="155"/>
        <end position="177"/>
    </location>
</feature>
<evidence type="ECO:0000256" key="1">
    <source>
        <dbReference type="ARBA" id="ARBA00004141"/>
    </source>
</evidence>
<evidence type="ECO:0000256" key="5">
    <source>
        <dbReference type="ARBA" id="ARBA00023251"/>
    </source>
</evidence>
<evidence type="ECO:0000256" key="6">
    <source>
        <dbReference type="RuleBase" id="RU361157"/>
    </source>
</evidence>
<evidence type="ECO:0000259" key="7">
    <source>
        <dbReference type="PROSITE" id="PS51012"/>
    </source>
</evidence>
<dbReference type="InterPro" id="IPR000412">
    <property type="entry name" value="ABC_2_transport"/>
</dbReference>
<name>A0A8J3NBF1_9ACTN</name>
<keyword evidence="5" id="KW-0046">Antibiotic resistance</keyword>
<keyword evidence="4 6" id="KW-0472">Membrane</keyword>
<feature type="transmembrane region" description="Helical" evidence="6">
    <location>
        <begin position="240"/>
        <end position="260"/>
    </location>
</feature>
<evidence type="ECO:0000256" key="2">
    <source>
        <dbReference type="ARBA" id="ARBA00022692"/>
    </source>
</evidence>
<feature type="transmembrane region" description="Helical" evidence="6">
    <location>
        <begin position="74"/>
        <end position="97"/>
    </location>
</feature>
<keyword evidence="3 6" id="KW-1133">Transmembrane helix</keyword>
<dbReference type="AlphaFoldDB" id="A0A8J3NBF1"/>
<accession>A0A8J3NBF1</accession>
<keyword evidence="6" id="KW-0813">Transport</keyword>
<dbReference type="GO" id="GO:0043190">
    <property type="term" value="C:ATP-binding cassette (ABC) transporter complex"/>
    <property type="evidence" value="ECO:0007669"/>
    <property type="project" value="InterPro"/>
</dbReference>
<dbReference type="PIRSF" id="PIRSF006648">
    <property type="entry name" value="DrrB"/>
    <property type="match status" value="1"/>
</dbReference>
<feature type="transmembrane region" description="Helical" evidence="6">
    <location>
        <begin position="189"/>
        <end position="212"/>
    </location>
</feature>
<evidence type="ECO:0000256" key="3">
    <source>
        <dbReference type="ARBA" id="ARBA00022989"/>
    </source>
</evidence>
<dbReference type="InterPro" id="IPR052902">
    <property type="entry name" value="ABC-2_transporter"/>
</dbReference>
<dbReference type="RefSeq" id="WP_203655926.1">
    <property type="nucleotide sequence ID" value="NZ_BAAAZM010000003.1"/>
</dbReference>
<organism evidence="8 9">
    <name type="scientific">Actinocatenispora rupis</name>
    <dbReference type="NCBI Taxonomy" id="519421"/>
    <lineage>
        <taxon>Bacteria</taxon>
        <taxon>Bacillati</taxon>
        <taxon>Actinomycetota</taxon>
        <taxon>Actinomycetes</taxon>
        <taxon>Micromonosporales</taxon>
        <taxon>Micromonosporaceae</taxon>
        <taxon>Actinocatenispora</taxon>
    </lineage>
</organism>
<gene>
    <name evidence="8" type="ORF">Aru02nite_14860</name>
</gene>
<evidence type="ECO:0000313" key="9">
    <source>
        <dbReference type="Proteomes" id="UP000612808"/>
    </source>
</evidence>
<evidence type="ECO:0000313" key="8">
    <source>
        <dbReference type="EMBL" id="GID10597.1"/>
    </source>
</evidence>
<feature type="transmembrane region" description="Helical" evidence="6">
    <location>
        <begin position="38"/>
        <end position="59"/>
    </location>
</feature>
<dbReference type="EMBL" id="BOMB01000008">
    <property type="protein sequence ID" value="GID10597.1"/>
    <property type="molecule type" value="Genomic_DNA"/>
</dbReference>
<reference evidence="8" key="1">
    <citation type="submission" date="2021-01" db="EMBL/GenBank/DDBJ databases">
        <title>Whole genome shotgun sequence of Actinocatenispora rupis NBRC 107355.</title>
        <authorList>
            <person name="Komaki H."/>
            <person name="Tamura T."/>
        </authorList>
    </citation>
    <scope>NUCLEOTIDE SEQUENCE</scope>
    <source>
        <strain evidence="8">NBRC 107355</strain>
    </source>
</reference>
<dbReference type="GO" id="GO:0140359">
    <property type="term" value="F:ABC-type transporter activity"/>
    <property type="evidence" value="ECO:0007669"/>
    <property type="project" value="InterPro"/>
</dbReference>
<dbReference type="PROSITE" id="PS51012">
    <property type="entry name" value="ABC_TM2"/>
    <property type="match status" value="1"/>
</dbReference>